<reference evidence="1 3" key="1">
    <citation type="submission" date="2013-02" db="EMBL/GenBank/DDBJ databases">
        <title>The Genome Sequence of Enterococcus moraviensis BAA-383.</title>
        <authorList>
            <consortium name="The Broad Institute Genome Sequencing Platform"/>
            <consortium name="The Broad Institute Genome Sequencing Center for Infectious Disease"/>
            <person name="Earl A.M."/>
            <person name="Gilmore M.S."/>
            <person name="Lebreton F."/>
            <person name="Walker B."/>
            <person name="Young S.K."/>
            <person name="Zeng Q."/>
            <person name="Gargeya S."/>
            <person name="Fitzgerald M."/>
            <person name="Haas B."/>
            <person name="Abouelleil A."/>
            <person name="Alvarado L."/>
            <person name="Arachchi H.M."/>
            <person name="Berlin A.M."/>
            <person name="Chapman S.B."/>
            <person name="Dewar J."/>
            <person name="Goldberg J."/>
            <person name="Griggs A."/>
            <person name="Gujja S."/>
            <person name="Hansen M."/>
            <person name="Howarth C."/>
            <person name="Imamovic A."/>
            <person name="Larimer J."/>
            <person name="McCowan C."/>
            <person name="Murphy C."/>
            <person name="Neiman D."/>
            <person name="Pearson M."/>
            <person name="Priest M."/>
            <person name="Roberts A."/>
            <person name="Saif S."/>
            <person name="Shea T."/>
            <person name="Sisk P."/>
            <person name="Sykes S."/>
            <person name="Wortman J."/>
            <person name="Nusbaum C."/>
            <person name="Birren B."/>
        </authorList>
    </citation>
    <scope>NUCLEOTIDE SEQUENCE [LARGE SCALE GENOMIC DNA]</scope>
    <source>
        <strain evidence="1 3">ATCC BAA-383</strain>
    </source>
</reference>
<dbReference type="STRING" id="155617.RV09_GL003257"/>
<dbReference type="InterPro" id="IPR032710">
    <property type="entry name" value="NTF2-like_dom_sf"/>
</dbReference>
<dbReference type="SUPFAM" id="SSF54427">
    <property type="entry name" value="NTF2-like"/>
    <property type="match status" value="1"/>
</dbReference>
<dbReference type="Gene3D" id="1.10.150.20">
    <property type="entry name" value="5' to 3' exonuclease, C-terminal subdomain"/>
    <property type="match status" value="1"/>
</dbReference>
<dbReference type="OrthoDB" id="7950977at2"/>
<sequence length="195" mass="21333">MTQLPSIGKPAKHALEAIGITTLEQVSTLDKASLLKIHGVGPKALTILEKALKDQNLAFQLPSSDDTVPQTNFAVIGSLNCDNAPKRKIIRDYLIAAASGNLPLLNTILSDSFYWIVPGKQPLEGKDLFIKMILKEQKELSTLEIKSILTHGKEGAAHGILTTKTGDKVYFSAIFRFKNHQKNAPISEITSFIIQ</sequence>
<dbReference type="EMBL" id="ASWB01000004">
    <property type="protein sequence ID" value="EOT65325.1"/>
    <property type="molecule type" value="Genomic_DNA"/>
</dbReference>
<gene>
    <name evidence="2" type="ORF">I586_03059</name>
    <name evidence="1" type="ORF">UAY_00325</name>
</gene>
<evidence type="ECO:0000313" key="2">
    <source>
        <dbReference type="EMBL" id="EOT65325.1"/>
    </source>
</evidence>
<organism evidence="1 3">
    <name type="scientific">Enterococcus moraviensis ATCC BAA-383</name>
    <dbReference type="NCBI Taxonomy" id="1158609"/>
    <lineage>
        <taxon>Bacteria</taxon>
        <taxon>Bacillati</taxon>
        <taxon>Bacillota</taxon>
        <taxon>Bacilli</taxon>
        <taxon>Lactobacillales</taxon>
        <taxon>Enterococcaceae</taxon>
        <taxon>Enterococcus</taxon>
    </lineage>
</organism>
<dbReference type="AlphaFoldDB" id="R2TIM4"/>
<keyword evidence="4" id="KW-1185">Reference proteome</keyword>
<evidence type="ECO:0000313" key="4">
    <source>
        <dbReference type="Proteomes" id="UP000014157"/>
    </source>
</evidence>
<dbReference type="eggNOG" id="COG3631">
    <property type="taxonomic scope" value="Bacteria"/>
</dbReference>
<dbReference type="Gene3D" id="3.10.450.50">
    <property type="match status" value="1"/>
</dbReference>
<evidence type="ECO:0000313" key="1">
    <source>
        <dbReference type="EMBL" id="EOI06983.1"/>
    </source>
</evidence>
<comment type="caution">
    <text evidence="1">The sequence shown here is derived from an EMBL/GenBank/DDBJ whole genome shotgun (WGS) entry which is preliminary data.</text>
</comment>
<proteinExistence type="predicted"/>
<dbReference type="SUPFAM" id="SSF47789">
    <property type="entry name" value="C-terminal domain of RNA polymerase alpha subunit"/>
    <property type="match status" value="1"/>
</dbReference>
<dbReference type="RefSeq" id="WP_010763748.1">
    <property type="nucleotide sequence ID" value="NZ_ASWB01000004.1"/>
</dbReference>
<dbReference type="Proteomes" id="UP000014157">
    <property type="component" value="Unassembled WGS sequence"/>
</dbReference>
<protein>
    <recommendedName>
        <fullName evidence="5">DNA-binding protein</fullName>
    </recommendedName>
</protein>
<dbReference type="EMBL" id="AJAS01000002">
    <property type="protein sequence ID" value="EOI06983.1"/>
    <property type="molecule type" value="Genomic_DNA"/>
</dbReference>
<dbReference type="Proteomes" id="UP000013781">
    <property type="component" value="Unassembled WGS sequence"/>
</dbReference>
<evidence type="ECO:0008006" key="5">
    <source>
        <dbReference type="Google" id="ProtNLM"/>
    </source>
</evidence>
<accession>R2TIM4</accession>
<reference evidence="2 4" key="2">
    <citation type="submission" date="2013-03" db="EMBL/GenBank/DDBJ databases">
        <title>The Genome Sequence of Enterococcus moraviensis BAA-383 (PacBio/Illumina hybrid assembly).</title>
        <authorList>
            <consortium name="The Broad Institute Genomics Platform"/>
            <consortium name="The Broad Institute Genome Sequencing Center for Infectious Disease"/>
            <person name="Earl A."/>
            <person name="Russ C."/>
            <person name="Gilmore M."/>
            <person name="Surin D."/>
            <person name="Walker B."/>
            <person name="Young S."/>
            <person name="Zeng Q."/>
            <person name="Gargeya S."/>
            <person name="Fitzgerald M."/>
            <person name="Haas B."/>
            <person name="Abouelleil A."/>
            <person name="Allen A.W."/>
            <person name="Alvarado L."/>
            <person name="Arachchi H.M."/>
            <person name="Berlin A.M."/>
            <person name="Chapman S.B."/>
            <person name="Gainer-Dewar J."/>
            <person name="Goldberg J."/>
            <person name="Griggs A."/>
            <person name="Gujja S."/>
            <person name="Hansen M."/>
            <person name="Howarth C."/>
            <person name="Imamovic A."/>
            <person name="Ireland A."/>
            <person name="Larimer J."/>
            <person name="McCowan C."/>
            <person name="Murphy C."/>
            <person name="Pearson M."/>
            <person name="Poon T.W."/>
            <person name="Priest M."/>
            <person name="Roberts A."/>
            <person name="Saif S."/>
            <person name="Shea T."/>
            <person name="Sisk P."/>
            <person name="Sykes S."/>
            <person name="Wortman J."/>
            <person name="Nusbaum C."/>
            <person name="Birren B."/>
        </authorList>
    </citation>
    <scope>NUCLEOTIDE SEQUENCE [LARGE SCALE GENOMIC DNA]</scope>
    <source>
        <strain evidence="2 4">ATCC BAA-383</strain>
    </source>
</reference>
<evidence type="ECO:0000313" key="3">
    <source>
        <dbReference type="Proteomes" id="UP000013781"/>
    </source>
</evidence>
<dbReference type="PATRIC" id="fig|1158609.3.peg.310"/>
<dbReference type="HOGENOM" id="CLU_122404_0_0_9"/>
<name>R2TIM4_9ENTE</name>